<evidence type="ECO:0000313" key="10">
    <source>
        <dbReference type="RefSeq" id="XP_071938695.1"/>
    </source>
</evidence>
<feature type="domain" description="Nodulin-like" evidence="7">
    <location>
        <begin position="19"/>
        <end position="263"/>
    </location>
</feature>
<proteinExistence type="inferred from homology"/>
<evidence type="ECO:0000259" key="8">
    <source>
        <dbReference type="Pfam" id="PF23262"/>
    </source>
</evidence>
<dbReference type="Proteomes" id="UP001652660">
    <property type="component" value="Chromosome 3c"/>
</dbReference>
<dbReference type="GeneID" id="113735857"/>
<feature type="transmembrane region" description="Helical" evidence="6">
    <location>
        <begin position="536"/>
        <end position="555"/>
    </location>
</feature>
<feature type="transmembrane region" description="Helical" evidence="6">
    <location>
        <begin position="475"/>
        <end position="494"/>
    </location>
</feature>
<evidence type="ECO:0000256" key="1">
    <source>
        <dbReference type="ARBA" id="ARBA00004141"/>
    </source>
</evidence>
<feature type="transmembrane region" description="Helical" evidence="6">
    <location>
        <begin position="84"/>
        <end position="105"/>
    </location>
</feature>
<feature type="transmembrane region" description="Helical" evidence="6">
    <location>
        <begin position="180"/>
        <end position="201"/>
    </location>
</feature>
<name>A0ABM4X3T2_COFAR</name>
<dbReference type="Pfam" id="PF06813">
    <property type="entry name" value="Nodulin-like"/>
    <property type="match status" value="1"/>
</dbReference>
<keyword evidence="9" id="KW-1185">Reference proteome</keyword>
<feature type="transmembrane region" description="Helical" evidence="6">
    <location>
        <begin position="20"/>
        <end position="42"/>
    </location>
</feature>
<dbReference type="PANTHER" id="PTHR21576:SF122">
    <property type="entry name" value="MFS TRANSPORTER"/>
    <property type="match status" value="1"/>
</dbReference>
<evidence type="ECO:0000256" key="4">
    <source>
        <dbReference type="ARBA" id="ARBA00023136"/>
    </source>
</evidence>
<evidence type="ECO:0000259" key="7">
    <source>
        <dbReference type="Pfam" id="PF06813"/>
    </source>
</evidence>
<evidence type="ECO:0000313" key="9">
    <source>
        <dbReference type="Proteomes" id="UP001652660"/>
    </source>
</evidence>
<feature type="transmembrane region" description="Helical" evidence="6">
    <location>
        <begin position="246"/>
        <end position="264"/>
    </location>
</feature>
<dbReference type="InterPro" id="IPR036259">
    <property type="entry name" value="MFS_trans_sf"/>
</dbReference>
<feature type="transmembrane region" description="Helical" evidence="6">
    <location>
        <begin position="213"/>
        <end position="234"/>
    </location>
</feature>
<protein>
    <submittedName>
        <fullName evidence="10">Protein NUCLEAR FUSION DEFECTIVE 4-like</fullName>
    </submittedName>
</protein>
<keyword evidence="2 6" id="KW-0812">Transmembrane</keyword>
<feature type="transmembrane region" description="Helical" evidence="6">
    <location>
        <begin position="445"/>
        <end position="468"/>
    </location>
</feature>
<organism evidence="9 10">
    <name type="scientific">Coffea arabica</name>
    <name type="common">Arabian coffee</name>
    <dbReference type="NCBI Taxonomy" id="13443"/>
    <lineage>
        <taxon>Eukaryota</taxon>
        <taxon>Viridiplantae</taxon>
        <taxon>Streptophyta</taxon>
        <taxon>Embryophyta</taxon>
        <taxon>Tracheophyta</taxon>
        <taxon>Spermatophyta</taxon>
        <taxon>Magnoliopsida</taxon>
        <taxon>eudicotyledons</taxon>
        <taxon>Gunneridae</taxon>
        <taxon>Pentapetalae</taxon>
        <taxon>asterids</taxon>
        <taxon>lamiids</taxon>
        <taxon>Gentianales</taxon>
        <taxon>Rubiaceae</taxon>
        <taxon>Ixoroideae</taxon>
        <taxon>Gardenieae complex</taxon>
        <taxon>Bertiereae - Coffeeae clade</taxon>
        <taxon>Coffeeae</taxon>
        <taxon>Coffea</taxon>
    </lineage>
</organism>
<feature type="transmembrane region" description="Helical" evidence="6">
    <location>
        <begin position="381"/>
        <end position="399"/>
    </location>
</feature>
<accession>A0ABM4X3T2</accession>
<feature type="transmembrane region" description="Helical" evidence="6">
    <location>
        <begin position="420"/>
        <end position="439"/>
    </location>
</feature>
<keyword evidence="4 6" id="KW-0472">Membrane</keyword>
<comment type="similarity">
    <text evidence="5">Belongs to the major facilitator superfamily. Phosphate:H(+) symporter (TC 2.A.1.9) family.</text>
</comment>
<feature type="transmembrane region" description="Helical" evidence="6">
    <location>
        <begin position="351"/>
        <end position="369"/>
    </location>
</feature>
<dbReference type="InterPro" id="IPR010658">
    <property type="entry name" value="Nodulin-like"/>
</dbReference>
<keyword evidence="3 6" id="KW-1133">Transmembrane helix</keyword>
<dbReference type="Pfam" id="PF23262">
    <property type="entry name" value="NFD4_C"/>
    <property type="match status" value="1"/>
</dbReference>
<dbReference type="SUPFAM" id="SSF103473">
    <property type="entry name" value="MFS general substrate transporter"/>
    <property type="match status" value="1"/>
</dbReference>
<dbReference type="InterPro" id="IPR056555">
    <property type="entry name" value="NFD4_C"/>
</dbReference>
<dbReference type="CDD" id="cd17354">
    <property type="entry name" value="MFS_Mch1p_like"/>
    <property type="match status" value="1"/>
</dbReference>
<feature type="domain" description="NFD4 C-terminal" evidence="8">
    <location>
        <begin position="363"/>
        <end position="561"/>
    </location>
</feature>
<gene>
    <name evidence="10" type="primary">LOC113735857</name>
</gene>
<sequence length="609" mass="66879">MGCHWREMRSFGLHLLTGRWFTLFASLLIMSVNGGAYLFGVYSNDIKSTLGYDQTTLNLVSFYKDLGGNLGIISGLINEVCPPWVVLAIGAVMNFFGYFMIWLAVTGRTPKPQVWQLCLYIFIGADSQAFAHTGSLITTVKNFPESRGIVLGLLKGFVGLSGAIMTQLYHALNGDDTKSIILLVGWLPAAVSVVFLPAIRLMKVIKQKNELRLFYSMLYISLGLASFLMVIIIIQKRLTFSRSEYIASAVAVLILVFSPLLVVAKEEFSAWKSTRLLLPSSDISHHIQVEPAVTQVSPQTPADSVAKAPEADEAAATYSWNKTIASMRNVFHPPELGEDYTILQAVFSLDLLILLISTSCGIGGALTAIDNLGQIGKSLGYPSNSITTFVSLVSIWNYLGRVAAGFSSEFLLIKYKFPRSLMLTFVLALACVGHILIAFPVPNSLYTASVIIGFCVGAQWTLLFAIISEIFGLKYYSTLFQFGALGSPIGAYVLNVKVAGHLYDKEAMKQMVAKGLTRQSGQDLTCFGGKCYRKSFIIVAAATLFSCLVSLILVVRTREFYKGDIYRKFRDGTKMDFADATGTEAYDGTITKSKHETECIDEKKQEDCT</sequence>
<evidence type="ECO:0000256" key="6">
    <source>
        <dbReference type="SAM" id="Phobius"/>
    </source>
</evidence>
<evidence type="ECO:0000256" key="5">
    <source>
        <dbReference type="ARBA" id="ARBA00044504"/>
    </source>
</evidence>
<dbReference type="RefSeq" id="XP_071938695.1">
    <property type="nucleotide sequence ID" value="XM_072082594.1"/>
</dbReference>
<evidence type="ECO:0000256" key="3">
    <source>
        <dbReference type="ARBA" id="ARBA00022989"/>
    </source>
</evidence>
<feature type="transmembrane region" description="Helical" evidence="6">
    <location>
        <begin position="149"/>
        <end position="168"/>
    </location>
</feature>
<dbReference type="Gene3D" id="1.20.1250.20">
    <property type="entry name" value="MFS general substrate transporter like domains"/>
    <property type="match status" value="1"/>
</dbReference>
<dbReference type="PANTHER" id="PTHR21576">
    <property type="entry name" value="UNCHARACTERIZED NODULIN-LIKE PROTEIN"/>
    <property type="match status" value="1"/>
</dbReference>
<reference evidence="10" key="1">
    <citation type="submission" date="2025-08" db="UniProtKB">
        <authorList>
            <consortium name="RefSeq"/>
        </authorList>
    </citation>
    <scope>IDENTIFICATION</scope>
    <source>
        <tissue evidence="10">Leaves</tissue>
    </source>
</reference>
<evidence type="ECO:0000256" key="2">
    <source>
        <dbReference type="ARBA" id="ARBA00022692"/>
    </source>
</evidence>
<comment type="subcellular location">
    <subcellularLocation>
        <location evidence="1">Membrane</location>
        <topology evidence="1">Multi-pass membrane protein</topology>
    </subcellularLocation>
</comment>